<evidence type="ECO:0000256" key="1">
    <source>
        <dbReference type="SAM" id="MobiDB-lite"/>
    </source>
</evidence>
<organism evidence="2">
    <name type="scientific">Sesamum angustifolium</name>
    <dbReference type="NCBI Taxonomy" id="2727405"/>
    <lineage>
        <taxon>Eukaryota</taxon>
        <taxon>Viridiplantae</taxon>
        <taxon>Streptophyta</taxon>
        <taxon>Embryophyta</taxon>
        <taxon>Tracheophyta</taxon>
        <taxon>Spermatophyta</taxon>
        <taxon>Magnoliopsida</taxon>
        <taxon>eudicotyledons</taxon>
        <taxon>Gunneridae</taxon>
        <taxon>Pentapetalae</taxon>
        <taxon>asterids</taxon>
        <taxon>lamiids</taxon>
        <taxon>Lamiales</taxon>
        <taxon>Pedaliaceae</taxon>
        <taxon>Sesamum</taxon>
    </lineage>
</organism>
<sequence length="82" mass="8845">MQEVTILFVKKQENRKVSFTYEQGARSSQGVESTLGTTSSPRGPPDLLEPHLLEGYESKLLGNSWDTSSSGSGAFAQPALDV</sequence>
<feature type="region of interest" description="Disordered" evidence="1">
    <location>
        <begin position="20"/>
        <end position="46"/>
    </location>
</feature>
<accession>A0AAW2IPP7</accession>
<reference evidence="2" key="1">
    <citation type="submission" date="2020-06" db="EMBL/GenBank/DDBJ databases">
        <authorList>
            <person name="Li T."/>
            <person name="Hu X."/>
            <person name="Zhang T."/>
            <person name="Song X."/>
            <person name="Zhang H."/>
            <person name="Dai N."/>
            <person name="Sheng W."/>
            <person name="Hou X."/>
            <person name="Wei L."/>
        </authorList>
    </citation>
    <scope>NUCLEOTIDE SEQUENCE</scope>
    <source>
        <strain evidence="2">G01</strain>
        <tissue evidence="2">Leaf</tissue>
    </source>
</reference>
<proteinExistence type="predicted"/>
<protein>
    <submittedName>
        <fullName evidence="2">Uncharacterized protein</fullName>
    </submittedName>
</protein>
<reference evidence="2" key="2">
    <citation type="journal article" date="2024" name="Plant">
        <title>Genomic evolution and insights into agronomic trait innovations of Sesamum species.</title>
        <authorList>
            <person name="Miao H."/>
            <person name="Wang L."/>
            <person name="Qu L."/>
            <person name="Liu H."/>
            <person name="Sun Y."/>
            <person name="Le M."/>
            <person name="Wang Q."/>
            <person name="Wei S."/>
            <person name="Zheng Y."/>
            <person name="Lin W."/>
            <person name="Duan Y."/>
            <person name="Cao H."/>
            <person name="Xiong S."/>
            <person name="Wang X."/>
            <person name="Wei L."/>
            <person name="Li C."/>
            <person name="Ma Q."/>
            <person name="Ju M."/>
            <person name="Zhao R."/>
            <person name="Li G."/>
            <person name="Mu C."/>
            <person name="Tian Q."/>
            <person name="Mei H."/>
            <person name="Zhang T."/>
            <person name="Gao T."/>
            <person name="Zhang H."/>
        </authorList>
    </citation>
    <scope>NUCLEOTIDE SEQUENCE</scope>
    <source>
        <strain evidence="2">G01</strain>
    </source>
</reference>
<name>A0AAW2IPP7_9LAMI</name>
<gene>
    <name evidence="2" type="ORF">Sangu_2875300</name>
</gene>
<feature type="compositionally biased region" description="Polar residues" evidence="1">
    <location>
        <begin position="25"/>
        <end position="41"/>
    </location>
</feature>
<dbReference type="AlphaFoldDB" id="A0AAW2IPP7"/>
<dbReference type="EMBL" id="JACGWK010001707">
    <property type="protein sequence ID" value="KAL0283658.1"/>
    <property type="molecule type" value="Genomic_DNA"/>
</dbReference>
<evidence type="ECO:0000313" key="2">
    <source>
        <dbReference type="EMBL" id="KAL0283658.1"/>
    </source>
</evidence>
<comment type="caution">
    <text evidence="2">The sequence shown here is derived from an EMBL/GenBank/DDBJ whole genome shotgun (WGS) entry which is preliminary data.</text>
</comment>